<dbReference type="EMBL" id="CM047584">
    <property type="protein sequence ID" value="KAI9912258.1"/>
    <property type="molecule type" value="Genomic_DNA"/>
</dbReference>
<dbReference type="Proteomes" id="UP001163321">
    <property type="component" value="Chromosome 5"/>
</dbReference>
<reference evidence="1 2" key="1">
    <citation type="journal article" date="2022" name="bioRxiv">
        <title>The genome of the oomycete Peronosclerospora sorghi, a cosmopolitan pathogen of maize and sorghum, is inflated with dispersed pseudogenes.</title>
        <authorList>
            <person name="Fletcher K."/>
            <person name="Martin F."/>
            <person name="Isakeit T."/>
            <person name="Cavanaugh K."/>
            <person name="Magill C."/>
            <person name="Michelmore R."/>
        </authorList>
    </citation>
    <scope>NUCLEOTIDE SEQUENCE [LARGE SCALE GENOMIC DNA]</scope>
    <source>
        <strain evidence="1">P6</strain>
    </source>
</reference>
<accession>A0ACC0W2T4</accession>
<sequence>MADHTAKSPVAVTNAYARAFPSVSSGFVAVGGPVTLNVSWKRAPPNCRGTTSHVVRTNAHCVAAMIHVSRWETQKSLNLDTRDGLNPRKQRRVKFENSRNSTIDDEKTALLSSDEEERR</sequence>
<evidence type="ECO:0000313" key="1">
    <source>
        <dbReference type="EMBL" id="KAI9912258.1"/>
    </source>
</evidence>
<evidence type="ECO:0000313" key="2">
    <source>
        <dbReference type="Proteomes" id="UP001163321"/>
    </source>
</evidence>
<name>A0ACC0W2T4_9STRA</name>
<organism evidence="1 2">
    <name type="scientific">Peronosclerospora sorghi</name>
    <dbReference type="NCBI Taxonomy" id="230839"/>
    <lineage>
        <taxon>Eukaryota</taxon>
        <taxon>Sar</taxon>
        <taxon>Stramenopiles</taxon>
        <taxon>Oomycota</taxon>
        <taxon>Peronosporomycetes</taxon>
        <taxon>Peronosporales</taxon>
        <taxon>Peronosporaceae</taxon>
        <taxon>Peronosclerospora</taxon>
    </lineage>
</organism>
<comment type="caution">
    <text evidence="1">The sequence shown here is derived from an EMBL/GenBank/DDBJ whole genome shotgun (WGS) entry which is preliminary data.</text>
</comment>
<keyword evidence="2" id="KW-1185">Reference proteome</keyword>
<protein>
    <submittedName>
        <fullName evidence="1">Uncharacterized protein</fullName>
    </submittedName>
</protein>
<gene>
    <name evidence="1" type="ORF">PsorP6_009387</name>
</gene>
<proteinExistence type="predicted"/>